<feature type="transmembrane region" description="Helical" evidence="6">
    <location>
        <begin position="256"/>
        <end position="278"/>
    </location>
</feature>
<dbReference type="RefSeq" id="WP_244864970.1">
    <property type="nucleotide sequence ID" value="NZ_BOVK01000007.1"/>
</dbReference>
<feature type="transmembrane region" description="Helical" evidence="6">
    <location>
        <begin position="186"/>
        <end position="206"/>
    </location>
</feature>
<feature type="transmembrane region" description="Helical" evidence="6">
    <location>
        <begin position="53"/>
        <end position="75"/>
    </location>
</feature>
<feature type="transmembrane region" description="Helical" evidence="6">
    <location>
        <begin position="81"/>
        <end position="104"/>
    </location>
</feature>
<accession>A0A8J4M1U3</accession>
<feature type="transmembrane region" description="Helical" evidence="6">
    <location>
        <begin position="116"/>
        <end position="135"/>
    </location>
</feature>
<comment type="caution">
    <text evidence="7">The sequence shown here is derived from an EMBL/GenBank/DDBJ whole genome shotgun (WGS) entry which is preliminary data.</text>
</comment>
<keyword evidence="5 6" id="KW-0472">Membrane</keyword>
<evidence type="ECO:0000256" key="6">
    <source>
        <dbReference type="SAM" id="Phobius"/>
    </source>
</evidence>
<evidence type="ECO:0000313" key="7">
    <source>
        <dbReference type="EMBL" id="GIQ67851.1"/>
    </source>
</evidence>
<sequence length="302" mass="34453">MISFWDYFDFRAMWSPYLMLLLIGVYVVYLLITGPWKHVVGGTEQTSLGKKTLFGLGLLLLYTALGSPLDLMAHISFSAHMLSMAVAYIAAPPLLLLGIPNWLYQRILKIRGISRLSFLMRPIFATILFNGLFSLYHLPVVHDYVMTNYFVHTVYYFVLLVTALMMWWPIVNPLPDTHSLTDLRKLAYVFINGVLLTPACAMIIFADQAMYATYTNAELWAIAMGYCVPAGSEAILANFGGPEFFMSYEPRADQQLGGVIMKLSQEFIYGIILLYIFINWYRKENKEEPIEESWSNGNLNRA</sequence>
<evidence type="ECO:0000256" key="2">
    <source>
        <dbReference type="ARBA" id="ARBA00022475"/>
    </source>
</evidence>
<organism evidence="7 8">
    <name type="scientific">Xylanibacillus composti</name>
    <dbReference type="NCBI Taxonomy" id="1572762"/>
    <lineage>
        <taxon>Bacteria</taxon>
        <taxon>Bacillati</taxon>
        <taxon>Bacillota</taxon>
        <taxon>Bacilli</taxon>
        <taxon>Bacillales</taxon>
        <taxon>Paenibacillaceae</taxon>
        <taxon>Xylanibacillus</taxon>
    </lineage>
</organism>
<evidence type="ECO:0000256" key="5">
    <source>
        <dbReference type="ARBA" id="ARBA00023136"/>
    </source>
</evidence>
<reference evidence="7" key="1">
    <citation type="submission" date="2021-04" db="EMBL/GenBank/DDBJ databases">
        <title>Draft genome sequence of Xylanibacillus composti strain K13.</title>
        <authorList>
            <person name="Uke A."/>
            <person name="Chhe C."/>
            <person name="Baramee S."/>
            <person name="Kosugi A."/>
        </authorList>
    </citation>
    <scope>NUCLEOTIDE SEQUENCE</scope>
    <source>
        <strain evidence="7">K13</strain>
    </source>
</reference>
<name>A0A8J4M1U3_9BACL</name>
<evidence type="ECO:0000313" key="8">
    <source>
        <dbReference type="Proteomes" id="UP000677918"/>
    </source>
</evidence>
<keyword evidence="4 6" id="KW-1133">Transmembrane helix</keyword>
<dbReference type="Pfam" id="PF09678">
    <property type="entry name" value="Caa3_CtaG"/>
    <property type="match status" value="1"/>
</dbReference>
<protein>
    <submittedName>
        <fullName evidence="7">Cytochrome c oxidase assembly factor CtaG</fullName>
    </submittedName>
</protein>
<gene>
    <name evidence="7" type="primary">ctaG</name>
    <name evidence="7" type="ORF">XYCOK13_06750</name>
</gene>
<dbReference type="GO" id="GO:0005886">
    <property type="term" value="C:plasma membrane"/>
    <property type="evidence" value="ECO:0007669"/>
    <property type="project" value="UniProtKB-SubCell"/>
</dbReference>
<evidence type="ECO:0000256" key="3">
    <source>
        <dbReference type="ARBA" id="ARBA00022692"/>
    </source>
</evidence>
<dbReference type="Proteomes" id="UP000677918">
    <property type="component" value="Unassembled WGS sequence"/>
</dbReference>
<keyword evidence="2" id="KW-1003">Cell membrane</keyword>
<feature type="transmembrane region" description="Helical" evidence="6">
    <location>
        <begin position="155"/>
        <end position="174"/>
    </location>
</feature>
<proteinExistence type="predicted"/>
<keyword evidence="3 6" id="KW-0812">Transmembrane</keyword>
<dbReference type="AlphaFoldDB" id="A0A8J4M1U3"/>
<evidence type="ECO:0000256" key="1">
    <source>
        <dbReference type="ARBA" id="ARBA00004651"/>
    </source>
</evidence>
<evidence type="ECO:0000256" key="4">
    <source>
        <dbReference type="ARBA" id="ARBA00022989"/>
    </source>
</evidence>
<dbReference type="NCBIfam" id="TIGR02737">
    <property type="entry name" value="caa3_CtaG"/>
    <property type="match status" value="1"/>
</dbReference>
<dbReference type="EMBL" id="BOVK01000007">
    <property type="protein sequence ID" value="GIQ67851.1"/>
    <property type="molecule type" value="Genomic_DNA"/>
</dbReference>
<comment type="subcellular location">
    <subcellularLocation>
        <location evidence="1">Cell membrane</location>
        <topology evidence="1">Multi-pass membrane protein</topology>
    </subcellularLocation>
</comment>
<dbReference type="InterPro" id="IPR014108">
    <property type="entry name" value="Caa3-assmbl_CtaG"/>
</dbReference>
<feature type="transmembrane region" description="Helical" evidence="6">
    <location>
        <begin position="12"/>
        <end position="32"/>
    </location>
</feature>
<dbReference type="InterPro" id="IPR019108">
    <property type="entry name" value="Caa3_assmbl_CtaG-rel"/>
</dbReference>
<keyword evidence="8" id="KW-1185">Reference proteome</keyword>